<name>B3E5R0_TRIL1</name>
<dbReference type="CDD" id="cd00051">
    <property type="entry name" value="EFh"/>
    <property type="match status" value="1"/>
</dbReference>
<dbReference type="InterPro" id="IPR011992">
    <property type="entry name" value="EF-hand-dom_pair"/>
</dbReference>
<dbReference type="STRING" id="398767.Glov_2437"/>
<dbReference type="KEGG" id="glo:Glov_2437"/>
<dbReference type="Proteomes" id="UP000002420">
    <property type="component" value="Chromosome"/>
</dbReference>
<organism evidence="3 4">
    <name type="scientific">Trichlorobacter lovleyi (strain ATCC BAA-1151 / DSM 17278 / SZ)</name>
    <name type="common">Geobacter lovleyi</name>
    <dbReference type="NCBI Taxonomy" id="398767"/>
    <lineage>
        <taxon>Bacteria</taxon>
        <taxon>Pseudomonadati</taxon>
        <taxon>Thermodesulfobacteriota</taxon>
        <taxon>Desulfuromonadia</taxon>
        <taxon>Geobacterales</taxon>
        <taxon>Geobacteraceae</taxon>
        <taxon>Trichlorobacter</taxon>
    </lineage>
</organism>
<dbReference type="EMBL" id="CP001089">
    <property type="protein sequence ID" value="ACD96151.1"/>
    <property type="molecule type" value="Genomic_DNA"/>
</dbReference>
<proteinExistence type="predicted"/>
<dbReference type="Gene3D" id="1.10.238.10">
    <property type="entry name" value="EF-hand"/>
    <property type="match status" value="1"/>
</dbReference>
<feature type="domain" description="EF-hand" evidence="2">
    <location>
        <begin position="25"/>
        <end position="54"/>
    </location>
</feature>
<dbReference type="PROSITE" id="PS50222">
    <property type="entry name" value="EF_HAND_2"/>
    <property type="match status" value="1"/>
</dbReference>
<evidence type="ECO:0000313" key="4">
    <source>
        <dbReference type="Proteomes" id="UP000002420"/>
    </source>
</evidence>
<gene>
    <name evidence="3" type="ordered locus">Glov_2437</name>
</gene>
<dbReference type="HOGENOM" id="CLU_2129855_0_0_7"/>
<accession>B3E5R0</accession>
<dbReference type="RefSeq" id="WP_012470484.1">
    <property type="nucleotide sequence ID" value="NC_010814.1"/>
</dbReference>
<dbReference type="AlphaFoldDB" id="B3E5R0"/>
<keyword evidence="1" id="KW-0732">Signal</keyword>
<dbReference type="Pfam" id="PF13499">
    <property type="entry name" value="EF-hand_7"/>
    <property type="match status" value="1"/>
</dbReference>
<dbReference type="GO" id="GO:0005509">
    <property type="term" value="F:calcium ion binding"/>
    <property type="evidence" value="ECO:0007669"/>
    <property type="project" value="InterPro"/>
</dbReference>
<evidence type="ECO:0000259" key="2">
    <source>
        <dbReference type="PROSITE" id="PS50222"/>
    </source>
</evidence>
<keyword evidence="4" id="KW-1185">Reference proteome</keyword>
<dbReference type="OrthoDB" id="9815473at2"/>
<feature type="chain" id="PRO_5002786025" description="EF-hand domain-containing protein" evidence="1">
    <location>
        <begin position="23"/>
        <end position="113"/>
    </location>
</feature>
<dbReference type="PROSITE" id="PS00018">
    <property type="entry name" value="EF_HAND_1"/>
    <property type="match status" value="2"/>
</dbReference>
<evidence type="ECO:0000313" key="3">
    <source>
        <dbReference type="EMBL" id="ACD96151.1"/>
    </source>
</evidence>
<dbReference type="SUPFAM" id="SSF47473">
    <property type="entry name" value="EF-hand"/>
    <property type="match status" value="1"/>
</dbReference>
<sequence length="113" mass="12404">MKQLIVCAATALTVLGPVAGNAGDEAVFNRLDADKNGRISRDELLKSDLVVVKDAKGQQQVLHRDMVKQGDAAALTEAQKQRLFGTIDTDKSGHISRKEWNRASPNGFILWKF</sequence>
<protein>
    <recommendedName>
        <fullName evidence="2">EF-hand domain-containing protein</fullName>
    </recommendedName>
</protein>
<dbReference type="InterPro" id="IPR018247">
    <property type="entry name" value="EF_Hand_1_Ca_BS"/>
</dbReference>
<dbReference type="InterPro" id="IPR002048">
    <property type="entry name" value="EF_hand_dom"/>
</dbReference>
<evidence type="ECO:0000256" key="1">
    <source>
        <dbReference type="SAM" id="SignalP"/>
    </source>
</evidence>
<feature type="signal peptide" evidence="1">
    <location>
        <begin position="1"/>
        <end position="22"/>
    </location>
</feature>
<reference evidence="3 4" key="1">
    <citation type="submission" date="2008-05" db="EMBL/GenBank/DDBJ databases">
        <title>Complete sequence of chromosome of Geobacter lovleyi SZ.</title>
        <authorList>
            <consortium name="US DOE Joint Genome Institute"/>
            <person name="Lucas S."/>
            <person name="Copeland A."/>
            <person name="Lapidus A."/>
            <person name="Glavina del Rio T."/>
            <person name="Dalin E."/>
            <person name="Tice H."/>
            <person name="Bruce D."/>
            <person name="Goodwin L."/>
            <person name="Pitluck S."/>
            <person name="Chertkov O."/>
            <person name="Meincke L."/>
            <person name="Brettin T."/>
            <person name="Detter J.C."/>
            <person name="Han C."/>
            <person name="Tapia R."/>
            <person name="Kuske C.R."/>
            <person name="Schmutz J."/>
            <person name="Larimer F."/>
            <person name="Land M."/>
            <person name="Hauser L."/>
            <person name="Kyrpides N."/>
            <person name="Mikhailova N."/>
            <person name="Sung Y."/>
            <person name="Fletcher K.E."/>
            <person name="Ritalahti K.M."/>
            <person name="Loeffler F.E."/>
            <person name="Richardson P."/>
        </authorList>
    </citation>
    <scope>NUCLEOTIDE SEQUENCE [LARGE SCALE GENOMIC DNA]</scope>
    <source>
        <strain evidence="4">ATCC BAA-1151 / DSM 17278 / SZ</strain>
    </source>
</reference>